<evidence type="ECO:0000313" key="13">
    <source>
        <dbReference type="Proteomes" id="UP000775547"/>
    </source>
</evidence>
<comment type="caution">
    <text evidence="12">The sequence shown here is derived from an EMBL/GenBank/DDBJ whole genome shotgun (WGS) entry which is preliminary data.</text>
</comment>
<evidence type="ECO:0000256" key="6">
    <source>
        <dbReference type="ARBA" id="ARBA00022777"/>
    </source>
</evidence>
<comment type="similarity">
    <text evidence="1">Belongs to the Clp1 family. NOL9/GRC3 subfamily.</text>
</comment>
<evidence type="ECO:0000256" key="5">
    <source>
        <dbReference type="ARBA" id="ARBA00022741"/>
    </source>
</evidence>
<evidence type="ECO:0000256" key="9">
    <source>
        <dbReference type="SAM" id="MobiDB-lite"/>
    </source>
</evidence>
<evidence type="ECO:0000256" key="1">
    <source>
        <dbReference type="ARBA" id="ARBA00011003"/>
    </source>
</evidence>
<evidence type="ECO:0000256" key="2">
    <source>
        <dbReference type="ARBA" id="ARBA00018706"/>
    </source>
</evidence>
<dbReference type="InterPro" id="IPR032319">
    <property type="entry name" value="CLP1_P"/>
</dbReference>
<accession>A0A9P7G3I5</accession>
<keyword evidence="6" id="KW-0418">Kinase</keyword>
<dbReference type="GO" id="GO:0005634">
    <property type="term" value="C:nucleus"/>
    <property type="evidence" value="ECO:0007669"/>
    <property type="project" value="TreeGrafter"/>
</dbReference>
<evidence type="ECO:0000259" key="11">
    <source>
        <dbReference type="Pfam" id="PF24419"/>
    </source>
</evidence>
<keyword evidence="13" id="KW-1185">Reference proteome</keyword>
<dbReference type="GO" id="GO:0051731">
    <property type="term" value="F:polynucleotide 5'-hydroxyl-kinase activity"/>
    <property type="evidence" value="ECO:0007669"/>
    <property type="project" value="InterPro"/>
</dbReference>
<proteinExistence type="inferred from homology"/>
<dbReference type="EMBL" id="JABCKV010000312">
    <property type="protein sequence ID" value="KAG5641433.1"/>
    <property type="molecule type" value="Genomic_DNA"/>
</dbReference>
<dbReference type="GO" id="GO:0000448">
    <property type="term" value="P:cleavage in ITS2 between 5.8S rRNA and LSU-rRNA of tricistronic rRNA transcript (SSU-rRNA, 5.8S rRNA, LSU-rRNA)"/>
    <property type="evidence" value="ECO:0007669"/>
    <property type="project" value="TreeGrafter"/>
</dbReference>
<organism evidence="12 13">
    <name type="scientific">Asterophora parasitica</name>
    <dbReference type="NCBI Taxonomy" id="117018"/>
    <lineage>
        <taxon>Eukaryota</taxon>
        <taxon>Fungi</taxon>
        <taxon>Dikarya</taxon>
        <taxon>Basidiomycota</taxon>
        <taxon>Agaricomycotina</taxon>
        <taxon>Agaricomycetes</taxon>
        <taxon>Agaricomycetidae</taxon>
        <taxon>Agaricales</taxon>
        <taxon>Tricholomatineae</taxon>
        <taxon>Lyophyllaceae</taxon>
        <taxon>Asterophora</taxon>
    </lineage>
</organism>
<dbReference type="Pfam" id="PF24419">
    <property type="entry name" value="Cupin_NOL9"/>
    <property type="match status" value="1"/>
</dbReference>
<feature type="compositionally biased region" description="Pro residues" evidence="9">
    <location>
        <begin position="24"/>
        <end position="33"/>
    </location>
</feature>
<evidence type="ECO:0000259" key="10">
    <source>
        <dbReference type="Pfam" id="PF16575"/>
    </source>
</evidence>
<evidence type="ECO:0000256" key="8">
    <source>
        <dbReference type="ARBA" id="ARBA00071212"/>
    </source>
</evidence>
<evidence type="ECO:0000256" key="7">
    <source>
        <dbReference type="ARBA" id="ARBA00022840"/>
    </source>
</evidence>
<evidence type="ECO:0000313" key="12">
    <source>
        <dbReference type="EMBL" id="KAG5641433.1"/>
    </source>
</evidence>
<feature type="domain" description="NOL9 N-terminal" evidence="11">
    <location>
        <begin position="175"/>
        <end position="239"/>
    </location>
</feature>
<evidence type="ECO:0000256" key="3">
    <source>
        <dbReference type="ARBA" id="ARBA00019824"/>
    </source>
</evidence>
<protein>
    <recommendedName>
        <fullName evidence="3">Polynucleotide 5'-hydroxyl-kinase GRC3</fullName>
    </recommendedName>
    <alternativeName>
        <fullName evidence="8">Polynucleotide 5'-hydroxyl-kinase NOL9</fullName>
    </alternativeName>
    <alternativeName>
        <fullName evidence="2">Polynucleotide 5'-hydroxyl-kinase grc3</fullName>
    </alternativeName>
</protein>
<dbReference type="InterPro" id="IPR027417">
    <property type="entry name" value="P-loop_NTPase"/>
</dbReference>
<dbReference type="Pfam" id="PF16575">
    <property type="entry name" value="CLP1_P"/>
    <property type="match status" value="1"/>
</dbReference>
<dbReference type="PANTHER" id="PTHR12755">
    <property type="entry name" value="CLEAVAGE/POLYADENYLATION FACTOR IA SUBUNIT CLP1P"/>
    <property type="match status" value="1"/>
</dbReference>
<feature type="domain" description="Clp1 P-loop" evidence="10">
    <location>
        <begin position="339"/>
        <end position="485"/>
    </location>
</feature>
<dbReference type="OrthoDB" id="2405412at2759"/>
<reference evidence="12" key="1">
    <citation type="submission" date="2020-07" db="EMBL/GenBank/DDBJ databases">
        <authorList>
            <person name="Nieuwenhuis M."/>
            <person name="Van De Peppel L.J.J."/>
        </authorList>
    </citation>
    <scope>NUCLEOTIDE SEQUENCE</scope>
    <source>
        <strain evidence="12">AP01</strain>
        <tissue evidence="12">Mycelium</tissue>
    </source>
</reference>
<feature type="compositionally biased region" description="Low complexity" evidence="9">
    <location>
        <begin position="1"/>
        <end position="23"/>
    </location>
</feature>
<sequence>MLSAVAARKAAQAARQDSNVPSLDPSPPTPPQVPEKLTAKPLSKRKSSAQSSTPAKKKKKQKPTPAPAQRYFDGTDAFKDQDDVIVIDSDDEVPSDDSDVPAPTTSKRRWSPSIPLNDSSDEGEDIDVPFNVLPTASSRPKPEVPDVLSTFSPIPNQNTFFLDSTEVSALQLDCDPERNATIVALHPEETLCLLGTYSLFVLQGSISLCGVTLSSSPQCHHVYAPRSSPLPVLEGVDGSGSVPQIANLPQAVQSLTSALVLLQELDTGVSGLGHICRTFDRVFEPSRLQKSVATTPFQLSGVHMITSQTKDTQAFDVPFSWERALKPADAPASVHLVKGPKKSGKSTFARTLVNSLLGRYQKVAYLECDVGQSEFTPGGMVALNVVSRPIFGPPFTHPTLPHCAHYIGAATPRSSPSHYLAAIQALLETYRLDIQTPAISWSTDDDDTRISDTIPLVINTMGWNKGLGADLTGKIQDMAEPTDIYDIEAPFDPAWPAPAAPVRPTNPAPSNFASKLHTLQPIPPSPLSTNYSAVDHRSLGIMSYFHAVFPASPLPPKDDLAQVTATSWRTTLPLCAYPPYEVDGARMFDKVILSGAGTEDVVSSEVRRVLNGAIVGLVASAPGTLDIDIESDTSVPATIPYTQGFAPPSPATSTCHGLGLIRSVSPSSTHMHILTPVPHGLLAEAKVLVKGELELPIWGMLDFRGDGEDVAGVEKGKVPYLQWGKGEGAGAERRRVRRNLMRRGQM</sequence>
<gene>
    <name evidence="12" type="ORF">DXG03_005237</name>
</gene>
<reference evidence="12" key="2">
    <citation type="submission" date="2021-10" db="EMBL/GenBank/DDBJ databases">
        <title>Phylogenomics reveals ancestral predisposition of the termite-cultivated fungus Termitomyces towards a domesticated lifestyle.</title>
        <authorList>
            <person name="Auxier B."/>
            <person name="Grum-Grzhimaylo A."/>
            <person name="Cardenas M.E."/>
            <person name="Lodge J.D."/>
            <person name="Laessoe T."/>
            <person name="Pedersen O."/>
            <person name="Smith M.E."/>
            <person name="Kuyper T.W."/>
            <person name="Franco-Molano E.A."/>
            <person name="Baroni T.J."/>
            <person name="Aanen D.K."/>
        </authorList>
    </citation>
    <scope>NUCLEOTIDE SEQUENCE</scope>
    <source>
        <strain evidence="12">AP01</strain>
        <tissue evidence="12">Mycelium</tissue>
    </source>
</reference>
<keyword evidence="4" id="KW-0808">Transferase</keyword>
<dbReference type="GO" id="GO:0005524">
    <property type="term" value="F:ATP binding"/>
    <property type="evidence" value="ECO:0007669"/>
    <property type="project" value="UniProtKB-KW"/>
</dbReference>
<dbReference type="Proteomes" id="UP000775547">
    <property type="component" value="Unassembled WGS sequence"/>
</dbReference>
<dbReference type="InterPro" id="IPR045116">
    <property type="entry name" value="Clp1/Grc3"/>
</dbReference>
<dbReference type="PANTHER" id="PTHR12755:SF3">
    <property type="entry name" value="POLYNUCLEOTIDE 5'-HYDROXYL-KINASE NOL9"/>
    <property type="match status" value="1"/>
</dbReference>
<keyword evidence="5" id="KW-0547">Nucleotide-binding</keyword>
<name>A0A9P7G3I5_9AGAR</name>
<feature type="region of interest" description="Disordered" evidence="9">
    <location>
        <begin position="1"/>
        <end position="125"/>
    </location>
</feature>
<dbReference type="InterPro" id="IPR057573">
    <property type="entry name" value="NOL9_N"/>
</dbReference>
<feature type="compositionally biased region" description="Acidic residues" evidence="9">
    <location>
        <begin position="83"/>
        <end position="99"/>
    </location>
</feature>
<dbReference type="AlphaFoldDB" id="A0A9P7G3I5"/>
<evidence type="ECO:0000256" key="4">
    <source>
        <dbReference type="ARBA" id="ARBA00022679"/>
    </source>
</evidence>
<dbReference type="Gene3D" id="3.40.50.300">
    <property type="entry name" value="P-loop containing nucleotide triphosphate hydrolases"/>
    <property type="match status" value="1"/>
</dbReference>
<keyword evidence="7" id="KW-0067">ATP-binding</keyword>